<name>A0AAV4YAP9_CAEEX</name>
<organism evidence="1 2">
    <name type="scientific">Caerostris extrusa</name>
    <name type="common">Bark spider</name>
    <name type="synonym">Caerostris bankana</name>
    <dbReference type="NCBI Taxonomy" id="172846"/>
    <lineage>
        <taxon>Eukaryota</taxon>
        <taxon>Metazoa</taxon>
        <taxon>Ecdysozoa</taxon>
        <taxon>Arthropoda</taxon>
        <taxon>Chelicerata</taxon>
        <taxon>Arachnida</taxon>
        <taxon>Araneae</taxon>
        <taxon>Araneomorphae</taxon>
        <taxon>Entelegynae</taxon>
        <taxon>Araneoidea</taxon>
        <taxon>Araneidae</taxon>
        <taxon>Caerostris</taxon>
    </lineage>
</organism>
<keyword evidence="2" id="KW-1185">Reference proteome</keyword>
<gene>
    <name evidence="1" type="ORF">CEXT_566071</name>
</gene>
<dbReference type="AlphaFoldDB" id="A0AAV4YAP9"/>
<protein>
    <submittedName>
        <fullName evidence="1">Uncharacterized protein</fullName>
    </submittedName>
</protein>
<sequence>MGVETDNLIKVSADPSFQAPHLPSYVNRFIMALLGISAEVLVPAISYELPKLSRELNADIWVWETDNLIKKYQLIHPSKLRTFLLCQQIYHGPSWHKCRSFGMALSAFGHDSLSSESNMISTKPLRPELKNNACDISLILYLMFNKSAFQ</sequence>
<reference evidence="1 2" key="1">
    <citation type="submission" date="2021-06" db="EMBL/GenBank/DDBJ databases">
        <title>Caerostris extrusa draft genome.</title>
        <authorList>
            <person name="Kono N."/>
            <person name="Arakawa K."/>
        </authorList>
    </citation>
    <scope>NUCLEOTIDE SEQUENCE [LARGE SCALE GENOMIC DNA]</scope>
</reference>
<accession>A0AAV4YAP9</accession>
<proteinExistence type="predicted"/>
<dbReference type="Proteomes" id="UP001054945">
    <property type="component" value="Unassembled WGS sequence"/>
</dbReference>
<evidence type="ECO:0000313" key="1">
    <source>
        <dbReference type="EMBL" id="GIZ04561.1"/>
    </source>
</evidence>
<dbReference type="EMBL" id="BPLR01001757">
    <property type="protein sequence ID" value="GIZ04561.1"/>
    <property type="molecule type" value="Genomic_DNA"/>
</dbReference>
<comment type="caution">
    <text evidence="1">The sequence shown here is derived from an EMBL/GenBank/DDBJ whole genome shotgun (WGS) entry which is preliminary data.</text>
</comment>
<evidence type="ECO:0000313" key="2">
    <source>
        <dbReference type="Proteomes" id="UP001054945"/>
    </source>
</evidence>